<dbReference type="AlphaFoldDB" id="A0A4R3TF44"/>
<dbReference type="GO" id="GO:0005975">
    <property type="term" value="P:carbohydrate metabolic process"/>
    <property type="evidence" value="ECO:0007669"/>
    <property type="project" value="InterPro"/>
</dbReference>
<dbReference type="InterPro" id="IPR000169">
    <property type="entry name" value="Pept_cys_AS"/>
</dbReference>
<dbReference type="InterPro" id="IPR014710">
    <property type="entry name" value="RmlC-like_jellyroll"/>
</dbReference>
<feature type="binding site" evidence="5">
    <location>
        <position position="111"/>
    </location>
    <ligand>
        <name>Zn(2+)</name>
        <dbReference type="ChEBI" id="CHEBI:29105"/>
    </ligand>
</feature>
<keyword evidence="10" id="KW-1185">Reference proteome</keyword>
<evidence type="ECO:0000259" key="7">
    <source>
        <dbReference type="Pfam" id="PF20511"/>
    </source>
</evidence>
<evidence type="ECO:0000256" key="1">
    <source>
        <dbReference type="ARBA" id="ARBA00022723"/>
    </source>
</evidence>
<dbReference type="PANTHER" id="PTHR42742:SF3">
    <property type="entry name" value="FRUCTOKINASE"/>
    <property type="match status" value="1"/>
</dbReference>
<evidence type="ECO:0000256" key="4">
    <source>
        <dbReference type="ARBA" id="ARBA00030762"/>
    </source>
</evidence>
<dbReference type="Gene3D" id="2.60.120.10">
    <property type="entry name" value="Jelly Rolls"/>
    <property type="match status" value="2"/>
</dbReference>
<dbReference type="InterPro" id="IPR046457">
    <property type="entry name" value="PMI_typeI_cat"/>
</dbReference>
<dbReference type="PIRSF" id="PIRSF036894">
    <property type="entry name" value="PMI_Firm_short"/>
    <property type="match status" value="1"/>
</dbReference>
<organism evidence="9 10">
    <name type="scientific">Longicatena caecimuris</name>
    <dbReference type="NCBI Taxonomy" id="1796635"/>
    <lineage>
        <taxon>Bacteria</taxon>
        <taxon>Bacillati</taxon>
        <taxon>Bacillota</taxon>
        <taxon>Erysipelotrichia</taxon>
        <taxon>Erysipelotrichales</taxon>
        <taxon>Erysipelotrichaceae</taxon>
        <taxon>Longicatena</taxon>
    </lineage>
</organism>
<dbReference type="Proteomes" id="UP000295773">
    <property type="component" value="Unassembled WGS sequence"/>
</dbReference>
<comment type="cofactor">
    <cofactor evidence="5">
        <name>Zn(2+)</name>
        <dbReference type="ChEBI" id="CHEBI:29105"/>
    </cofactor>
    <text evidence="5">Binds 1 zinc ion per subunit.</text>
</comment>
<dbReference type="PROSITE" id="PS00139">
    <property type="entry name" value="THIOL_PROTEASE_CYS"/>
    <property type="match status" value="1"/>
</dbReference>
<evidence type="ECO:0000259" key="8">
    <source>
        <dbReference type="Pfam" id="PF21621"/>
    </source>
</evidence>
<sequence>MYPFRLKPIYDKTIWANDRLTTMRHEAQTGCGTCWEISAHPHAQNKIINGDYAGKTLQELLDEKEQEMLGKVPRQRLLRLAFLDAADNLSIQVHPDDAYAHEHEHDEGKTESWYILEADEGATLVAGTTIADKDVLYQAVQENTVEQYVRRIPVKAGDFVCIDAGMLHALGKGILALEIGENSNTTYRFYDYNRKDANGNPRPLHIQKSFDVADFALVCTPVHSPLEKVQETKEKMLVEREEFCVKLVDIHASYEVIMDHTKFYCVSNVGQDAEIICDGMHIPFLYTESIFVPAACKDFTILGDTRVLLSYVK</sequence>
<evidence type="ECO:0000256" key="2">
    <source>
        <dbReference type="ARBA" id="ARBA00022833"/>
    </source>
</evidence>
<feature type="binding site" evidence="5">
    <location>
        <position position="94"/>
    </location>
    <ligand>
        <name>Zn(2+)</name>
        <dbReference type="ChEBI" id="CHEBI:29105"/>
    </ligand>
</feature>
<keyword evidence="9" id="KW-0413">Isomerase</keyword>
<dbReference type="InterPro" id="IPR011051">
    <property type="entry name" value="RmlC_Cupin_sf"/>
</dbReference>
<proteinExistence type="predicted"/>
<feature type="active site" evidence="6">
    <location>
        <position position="188"/>
    </location>
</feature>
<dbReference type="Pfam" id="PF20511">
    <property type="entry name" value="PMI_typeI_cat"/>
    <property type="match status" value="1"/>
</dbReference>
<keyword evidence="1 5" id="KW-0479">Metal-binding</keyword>
<reference evidence="9 10" key="1">
    <citation type="submission" date="2019-03" db="EMBL/GenBank/DDBJ databases">
        <title>Genomic Encyclopedia of Type Strains, Phase IV (KMG-IV): sequencing the most valuable type-strain genomes for metagenomic binning, comparative biology and taxonomic classification.</title>
        <authorList>
            <person name="Goeker M."/>
        </authorList>
    </citation>
    <scope>NUCLEOTIDE SEQUENCE [LARGE SCALE GENOMIC DNA]</scope>
    <source>
        <strain evidence="9 10">DSM 29481</strain>
    </source>
</reference>
<keyword evidence="2 5" id="KW-0862">Zinc</keyword>
<evidence type="ECO:0000256" key="3">
    <source>
        <dbReference type="ARBA" id="ARBA00029741"/>
    </source>
</evidence>
<dbReference type="EMBL" id="SMBP01000008">
    <property type="protein sequence ID" value="TCU60200.1"/>
    <property type="molecule type" value="Genomic_DNA"/>
</dbReference>
<dbReference type="InterPro" id="IPR049071">
    <property type="entry name" value="MPI_cupin_dom"/>
</dbReference>
<evidence type="ECO:0000313" key="10">
    <source>
        <dbReference type="Proteomes" id="UP000295773"/>
    </source>
</evidence>
<gene>
    <name evidence="9" type="ORF">EDD61_10859</name>
</gene>
<dbReference type="RefSeq" id="WP_132224572.1">
    <property type="nucleotide sequence ID" value="NZ_JADPGE010000005.1"/>
</dbReference>
<evidence type="ECO:0000256" key="6">
    <source>
        <dbReference type="PIRSR" id="PIRSR036894-2"/>
    </source>
</evidence>
<accession>A0A4R3TF44</accession>
<protein>
    <recommendedName>
        <fullName evidence="3">Phosphohexomutase</fullName>
    </recommendedName>
    <alternativeName>
        <fullName evidence="4">Phosphomannose isomerase</fullName>
    </alternativeName>
</protein>
<dbReference type="GO" id="GO:0008270">
    <property type="term" value="F:zinc ion binding"/>
    <property type="evidence" value="ECO:0007669"/>
    <property type="project" value="InterPro"/>
</dbReference>
<dbReference type="PANTHER" id="PTHR42742">
    <property type="entry name" value="TRANSCRIPTIONAL REPRESSOR MPRA"/>
    <property type="match status" value="1"/>
</dbReference>
<dbReference type="GO" id="GO:0004476">
    <property type="term" value="F:mannose-6-phosphate isomerase activity"/>
    <property type="evidence" value="ECO:0007669"/>
    <property type="project" value="InterPro"/>
</dbReference>
<feature type="domain" description="Phosphomannose isomerase type I catalytic" evidence="7">
    <location>
        <begin position="27"/>
        <end position="105"/>
    </location>
</feature>
<evidence type="ECO:0000256" key="5">
    <source>
        <dbReference type="PIRSR" id="PIRSR036894-1"/>
    </source>
</evidence>
<dbReference type="CDD" id="cd07010">
    <property type="entry name" value="cupin_PMI_type_I_N_bac"/>
    <property type="match status" value="1"/>
</dbReference>
<feature type="binding site" evidence="5">
    <location>
        <position position="168"/>
    </location>
    <ligand>
        <name>Zn(2+)</name>
        <dbReference type="ChEBI" id="CHEBI:29105"/>
    </ligand>
</feature>
<feature type="domain" description="Mannose-6-phosphate isomerase cupin" evidence="8">
    <location>
        <begin position="234"/>
        <end position="312"/>
    </location>
</feature>
<name>A0A4R3TF44_9FIRM</name>
<dbReference type="InterPro" id="IPR051804">
    <property type="entry name" value="Carb_Metab_Reg_Kinase/Isom"/>
</dbReference>
<dbReference type="InterPro" id="IPR014628">
    <property type="entry name" value="Man6P_isomerase_Firm_short"/>
</dbReference>
<comment type="caution">
    <text evidence="9">The sequence shown here is derived from an EMBL/GenBank/DDBJ whole genome shotgun (WGS) entry which is preliminary data.</text>
</comment>
<evidence type="ECO:0000313" key="9">
    <source>
        <dbReference type="EMBL" id="TCU60200.1"/>
    </source>
</evidence>
<dbReference type="SUPFAM" id="SSF51182">
    <property type="entry name" value="RmlC-like cupins"/>
    <property type="match status" value="1"/>
</dbReference>
<dbReference type="Pfam" id="PF21621">
    <property type="entry name" value="MPI_cupin_dom"/>
    <property type="match status" value="1"/>
</dbReference>